<dbReference type="InterPro" id="IPR029063">
    <property type="entry name" value="SAM-dependent_MTases_sf"/>
</dbReference>
<evidence type="ECO:0000313" key="1">
    <source>
        <dbReference type="EMBL" id="MDC7784791.1"/>
    </source>
</evidence>
<evidence type="ECO:0000313" key="2">
    <source>
        <dbReference type="Proteomes" id="UP001165652"/>
    </source>
</evidence>
<reference evidence="1" key="2">
    <citation type="submission" date="2023-02" db="EMBL/GenBank/DDBJ databases">
        <authorList>
            <person name="Rayyan A."/>
            <person name="Meyer T."/>
            <person name="Kyndt J.A."/>
        </authorList>
    </citation>
    <scope>NUCLEOTIDE SEQUENCE</scope>
    <source>
        <strain evidence="1">DSM 9987</strain>
    </source>
</reference>
<dbReference type="EMBL" id="JAQQLI010000003">
    <property type="protein sequence ID" value="MDC7784791.1"/>
    <property type="molecule type" value="Genomic_DNA"/>
</dbReference>
<dbReference type="SUPFAM" id="SSF53335">
    <property type="entry name" value="S-adenosyl-L-methionine-dependent methyltransferases"/>
    <property type="match status" value="1"/>
</dbReference>
<accession>A0ABT5J5X4</accession>
<sequence length="183" mass="20444">MRFDDPGYLAAWRAGRYPRIHDAIFEMAVVYMRGTRVLDLGCSYGLIGDRLVRNGMAEFVVGVDADEAVLAQGRDAGVSGTLYSLRVTEETLPELIELVSSRRLDVLVARRVLPELFGENVQLGRRFAHELRAAGIREVFVEGRVASVRSVNALRSIDEEVDLLSEAYREARRIGAVSFMQAR</sequence>
<dbReference type="Proteomes" id="UP001165652">
    <property type="component" value="Unassembled WGS sequence"/>
</dbReference>
<reference evidence="1" key="1">
    <citation type="journal article" date="2023" name="Microbiol Resour">
        <title>Genome Sequences of Rhodoplanes serenus and Two Thermotolerant Strains, Rhodoplanes tepidamans and 'Rhodoplanes cryptolactis,' Further Refine the Genus.</title>
        <authorList>
            <person name="Rayyan A.A."/>
            <person name="Kyndt J.A."/>
        </authorList>
    </citation>
    <scope>NUCLEOTIDE SEQUENCE</scope>
    <source>
        <strain evidence="1">DSM 9987</strain>
    </source>
</reference>
<dbReference type="RefSeq" id="WP_272775637.1">
    <property type="nucleotide sequence ID" value="NZ_JAQQLI010000003.1"/>
</dbReference>
<gene>
    <name evidence="1" type="ORF">PQJ73_03765</name>
</gene>
<proteinExistence type="predicted"/>
<comment type="caution">
    <text evidence="1">The sequence shown here is derived from an EMBL/GenBank/DDBJ whole genome shotgun (WGS) entry which is preliminary data.</text>
</comment>
<organism evidence="1 2">
    <name type="scientific">Rhodoplanes tepidamans</name>
    <name type="common">Rhodoplanes cryptolactis</name>
    <dbReference type="NCBI Taxonomy" id="200616"/>
    <lineage>
        <taxon>Bacteria</taxon>
        <taxon>Pseudomonadati</taxon>
        <taxon>Pseudomonadota</taxon>
        <taxon>Alphaproteobacteria</taxon>
        <taxon>Hyphomicrobiales</taxon>
        <taxon>Nitrobacteraceae</taxon>
        <taxon>Rhodoplanes</taxon>
    </lineage>
</organism>
<dbReference type="Gene3D" id="3.40.50.150">
    <property type="entry name" value="Vaccinia Virus protein VP39"/>
    <property type="match status" value="1"/>
</dbReference>
<protein>
    <recommendedName>
        <fullName evidence="3">Methyltransferase domain-containing protein</fullName>
    </recommendedName>
</protein>
<name>A0ABT5J5X4_RHOTP</name>
<evidence type="ECO:0008006" key="3">
    <source>
        <dbReference type="Google" id="ProtNLM"/>
    </source>
</evidence>
<keyword evidence="2" id="KW-1185">Reference proteome</keyword>